<comment type="caution">
    <text evidence="1">The sequence shown here is derived from an EMBL/GenBank/DDBJ whole genome shotgun (WGS) entry which is preliminary data.</text>
</comment>
<gene>
    <name evidence="1" type="ORF">Q766_12475</name>
</gene>
<accession>A0A0A2MM69</accession>
<name>A0A0A2MM69_9FLAO</name>
<protein>
    <submittedName>
        <fullName evidence="1">Uncharacterized protein</fullName>
    </submittedName>
</protein>
<dbReference type="EMBL" id="JRLY01000009">
    <property type="protein sequence ID" value="KGO92583.1"/>
    <property type="molecule type" value="Genomic_DNA"/>
</dbReference>
<proteinExistence type="predicted"/>
<dbReference type="AlphaFoldDB" id="A0A0A2MM69"/>
<keyword evidence="2" id="KW-1185">Reference proteome</keyword>
<sequence>MLGQSGTIGHNPNGLLYPDAALATLKHIADSLQVQFQNQPTATYNAVPQGYYVYIAANGRQSISIKKDIDAGLGYAEIRAKYPHLYVLDSMYATRNTYTNYKKQKIFAISKEDQGSPVSTKIHFQAEKNTNNKSVKSSWLYTYYANADSTTQNIEACYITNPLELMPLKSSYARLVHYSEYFVGDNNVYYNDAKRYDVEFLDEPGVEMTAFLDYANARLGQPDQGRYEGSQEYFMRWSTWQNDKWLQADKLYAADSKFKKLLAEAYNNTPKGTTDSDFEDYIWRYYSKQTALDYKRSRRIFGAPRVSLVPRLHIRDIAVLAAQVANWHVFMCAHLYIIDTDFGYPTTTDERKTGRHTYVKELETLGINTGDLLIGMCLKINEATESHYYGNINDIGKILSEVKDRQNIAARLLFMIQDPELDIHNRIRMCYAFANYNYCIEDGAERARNKGLLNKAIASLPKVLCKGLIDNDDAFYSEN</sequence>
<evidence type="ECO:0000313" key="1">
    <source>
        <dbReference type="EMBL" id="KGO92583.1"/>
    </source>
</evidence>
<organism evidence="1 2">
    <name type="scientific">Flavobacterium subsaxonicum WB 4.1-42 = DSM 21790</name>
    <dbReference type="NCBI Taxonomy" id="1121898"/>
    <lineage>
        <taxon>Bacteria</taxon>
        <taxon>Pseudomonadati</taxon>
        <taxon>Bacteroidota</taxon>
        <taxon>Flavobacteriia</taxon>
        <taxon>Flavobacteriales</taxon>
        <taxon>Flavobacteriaceae</taxon>
        <taxon>Flavobacterium</taxon>
    </lineage>
</organism>
<dbReference type="eggNOG" id="ENOG502ZBG8">
    <property type="taxonomic scope" value="Bacteria"/>
</dbReference>
<reference evidence="1 2" key="1">
    <citation type="submission" date="2013-09" db="EMBL/GenBank/DDBJ databases">
        <authorList>
            <person name="Zeng Z."/>
            <person name="Chen C."/>
        </authorList>
    </citation>
    <scope>NUCLEOTIDE SEQUENCE [LARGE SCALE GENOMIC DNA]</scope>
    <source>
        <strain evidence="1 2">WB 4.1-42</strain>
    </source>
</reference>
<dbReference type="Proteomes" id="UP000030111">
    <property type="component" value="Unassembled WGS sequence"/>
</dbReference>
<evidence type="ECO:0000313" key="2">
    <source>
        <dbReference type="Proteomes" id="UP000030111"/>
    </source>
</evidence>